<reference evidence="2" key="1">
    <citation type="submission" date="2022-08" db="EMBL/GenBank/DDBJ databases">
        <authorList>
            <person name="Kallberg Y."/>
            <person name="Tangrot J."/>
            <person name="Rosling A."/>
        </authorList>
    </citation>
    <scope>NUCLEOTIDE SEQUENCE</scope>
    <source>
        <strain evidence="2">Wild A</strain>
    </source>
</reference>
<name>A0A9W4T0N2_9GLOM</name>
<comment type="caution">
    <text evidence="2">The sequence shown here is derived from an EMBL/GenBank/DDBJ whole genome shotgun (WGS) entry which is preliminary data.</text>
</comment>
<gene>
    <name evidence="2" type="ORF">FWILDA_LOCUS14545</name>
</gene>
<dbReference type="PANTHER" id="PTHR10322">
    <property type="entry name" value="DNA POLYMERASE CATALYTIC SUBUNIT"/>
    <property type="match status" value="1"/>
</dbReference>
<organism evidence="2 3">
    <name type="scientific">Funneliformis geosporum</name>
    <dbReference type="NCBI Taxonomy" id="1117311"/>
    <lineage>
        <taxon>Eukaryota</taxon>
        <taxon>Fungi</taxon>
        <taxon>Fungi incertae sedis</taxon>
        <taxon>Mucoromycota</taxon>
        <taxon>Glomeromycotina</taxon>
        <taxon>Glomeromycetes</taxon>
        <taxon>Glomerales</taxon>
        <taxon>Glomeraceae</taxon>
        <taxon>Funneliformis</taxon>
    </lineage>
</organism>
<feature type="coiled-coil region" evidence="1">
    <location>
        <begin position="489"/>
        <end position="516"/>
    </location>
</feature>
<keyword evidence="3" id="KW-1185">Reference proteome</keyword>
<evidence type="ECO:0000313" key="3">
    <source>
        <dbReference type="Proteomes" id="UP001153678"/>
    </source>
</evidence>
<dbReference type="PANTHER" id="PTHR10322:SF23">
    <property type="entry name" value="DNA POLYMERASE DELTA CATALYTIC SUBUNIT"/>
    <property type="match status" value="1"/>
</dbReference>
<keyword evidence="1" id="KW-0175">Coiled coil</keyword>
<dbReference type="Gene3D" id="3.30.420.10">
    <property type="entry name" value="Ribonuclease H-like superfamily/Ribonuclease H"/>
    <property type="match status" value="1"/>
</dbReference>
<dbReference type="GO" id="GO:0006261">
    <property type="term" value="P:DNA-templated DNA replication"/>
    <property type="evidence" value="ECO:0007669"/>
    <property type="project" value="TreeGrafter"/>
</dbReference>
<sequence length="519" mass="59502">LSQDHTLVLTWDISQKTGDVLNAKYEEDIVFMICMTVYWKDDHELLKQICLIDVETASDSRLITVVSLKETNAITAEQMREVAKYCIIDALSYQRLMIKCNVINEYREVTSIVFISLFDTHYFAIGMKVHNLLSAGAWQEGILTSTIPCKQTETGKYPGVYVFPPSIEHGNQAEMKGLYPKKRRIRKEISLVEARGENITDALKSECSLVSFIDACLDVKSLTLKVYINTFYGEAKNSGFSFFLQVLAGGVTSADSLYLVCSEECFQKCDEAYDNGNGISKEEYWSKMVNTSMEVIERLRDEVNNFLRNDNGSSYLKMAYKKVLFLVVFTGKKKYYGIPHRRESNFNNKLFIRVVEVVKWRQSKHFCEVGKKVMNESMKMDNLHTLYQIVKDVLKEIINDILQIDLNGIVKTAVWKPDKNNKKLGECFEYIVVENDLSCLSASGQRVGDNMEYLEVLKDGNKAAELEEENYHLHSELQTKCEQEIQDPNKDIERHENASEEEIAKLRSEISSLKTVSKI</sequence>
<dbReference type="InterPro" id="IPR012337">
    <property type="entry name" value="RNaseH-like_sf"/>
</dbReference>
<dbReference type="AlphaFoldDB" id="A0A9W4T0N2"/>
<dbReference type="GO" id="GO:0003676">
    <property type="term" value="F:nucleic acid binding"/>
    <property type="evidence" value="ECO:0007669"/>
    <property type="project" value="InterPro"/>
</dbReference>
<dbReference type="Proteomes" id="UP001153678">
    <property type="component" value="Unassembled WGS sequence"/>
</dbReference>
<dbReference type="SUPFAM" id="SSF53098">
    <property type="entry name" value="Ribonuclease H-like"/>
    <property type="match status" value="1"/>
</dbReference>
<dbReference type="SUPFAM" id="SSF56672">
    <property type="entry name" value="DNA/RNA polymerases"/>
    <property type="match status" value="1"/>
</dbReference>
<evidence type="ECO:0000313" key="2">
    <source>
        <dbReference type="EMBL" id="CAI2190376.1"/>
    </source>
</evidence>
<dbReference type="InterPro" id="IPR036397">
    <property type="entry name" value="RNaseH_sf"/>
</dbReference>
<dbReference type="GO" id="GO:0003887">
    <property type="term" value="F:DNA-directed DNA polymerase activity"/>
    <property type="evidence" value="ECO:0007669"/>
    <property type="project" value="TreeGrafter"/>
</dbReference>
<dbReference type="EMBL" id="CAMKVN010006520">
    <property type="protein sequence ID" value="CAI2190376.1"/>
    <property type="molecule type" value="Genomic_DNA"/>
</dbReference>
<feature type="non-terminal residue" evidence="2">
    <location>
        <position position="519"/>
    </location>
</feature>
<dbReference type="InterPro" id="IPR043502">
    <property type="entry name" value="DNA/RNA_pol_sf"/>
</dbReference>
<dbReference type="Gene3D" id="3.90.1600.10">
    <property type="entry name" value="Palm domain of DNA polymerase"/>
    <property type="match status" value="1"/>
</dbReference>
<dbReference type="OrthoDB" id="2386615at2759"/>
<protein>
    <submittedName>
        <fullName evidence="2">2032_t:CDS:1</fullName>
    </submittedName>
</protein>
<dbReference type="InterPro" id="IPR023211">
    <property type="entry name" value="DNA_pol_palm_dom_sf"/>
</dbReference>
<evidence type="ECO:0000256" key="1">
    <source>
        <dbReference type="SAM" id="Coils"/>
    </source>
</evidence>
<proteinExistence type="predicted"/>
<accession>A0A9W4T0N2</accession>
<dbReference type="InterPro" id="IPR050240">
    <property type="entry name" value="DNA_pol_type-B"/>
</dbReference>